<protein>
    <submittedName>
        <fullName evidence="14">Cytochrome P450 2B11</fullName>
    </submittedName>
</protein>
<dbReference type="GO" id="GO:0006082">
    <property type="term" value="P:organic acid metabolic process"/>
    <property type="evidence" value="ECO:0007669"/>
    <property type="project" value="TreeGrafter"/>
</dbReference>
<evidence type="ECO:0000256" key="13">
    <source>
        <dbReference type="PIRSR" id="PIRSR602401-1"/>
    </source>
</evidence>
<proteinExistence type="inferred from homology"/>
<keyword evidence="6 13" id="KW-0479">Metal-binding</keyword>
<dbReference type="EMBL" id="RHFK02000004">
    <property type="protein sequence ID" value="TWW76849.1"/>
    <property type="molecule type" value="Genomic_DNA"/>
</dbReference>
<dbReference type="GO" id="GO:0006805">
    <property type="term" value="P:xenobiotic metabolic process"/>
    <property type="evidence" value="ECO:0007669"/>
    <property type="project" value="TreeGrafter"/>
</dbReference>
<organism evidence="14 15">
    <name type="scientific">Takifugu flavidus</name>
    <name type="common">sansaifugu</name>
    <dbReference type="NCBI Taxonomy" id="433684"/>
    <lineage>
        <taxon>Eukaryota</taxon>
        <taxon>Metazoa</taxon>
        <taxon>Chordata</taxon>
        <taxon>Craniata</taxon>
        <taxon>Vertebrata</taxon>
        <taxon>Euteleostomi</taxon>
        <taxon>Actinopterygii</taxon>
        <taxon>Neopterygii</taxon>
        <taxon>Teleostei</taxon>
        <taxon>Neoteleostei</taxon>
        <taxon>Acanthomorphata</taxon>
        <taxon>Eupercaria</taxon>
        <taxon>Tetraodontiformes</taxon>
        <taxon>Tetradontoidea</taxon>
        <taxon>Tetraodontidae</taxon>
        <taxon>Takifugu</taxon>
    </lineage>
</organism>
<keyword evidence="7" id="KW-0256">Endoplasmic reticulum</keyword>
<dbReference type="FunFam" id="1.10.630.10:FF:000010">
    <property type="entry name" value="cytochrome P450 2W1 isoform X2"/>
    <property type="match status" value="1"/>
</dbReference>
<evidence type="ECO:0000256" key="1">
    <source>
        <dbReference type="ARBA" id="ARBA00001971"/>
    </source>
</evidence>
<evidence type="ECO:0000256" key="9">
    <source>
        <dbReference type="ARBA" id="ARBA00023002"/>
    </source>
</evidence>
<dbReference type="CDD" id="cd11026">
    <property type="entry name" value="CYP2"/>
    <property type="match status" value="2"/>
</dbReference>
<dbReference type="GO" id="GO:0016712">
    <property type="term" value="F:oxidoreductase activity, acting on paired donors, with incorporation or reduction of molecular oxygen, reduced flavin or flavoprotein as one donor, and incorporation of one atom of oxygen"/>
    <property type="evidence" value="ECO:0007669"/>
    <property type="project" value="TreeGrafter"/>
</dbReference>
<dbReference type="PANTHER" id="PTHR24300:SF153">
    <property type="entry name" value="CYTOCHROME P450 2G1-LIKE-RELATED"/>
    <property type="match status" value="1"/>
</dbReference>
<dbReference type="InterPro" id="IPR001128">
    <property type="entry name" value="Cyt_P450"/>
</dbReference>
<keyword evidence="15" id="KW-1185">Reference proteome</keyword>
<reference evidence="14 15" key="1">
    <citation type="submission" date="2019-04" db="EMBL/GenBank/DDBJ databases">
        <title>Chromosome genome assembly for Takifugu flavidus.</title>
        <authorList>
            <person name="Xiao S."/>
        </authorList>
    </citation>
    <scope>NUCLEOTIDE SEQUENCE [LARGE SCALE GENOMIC DNA]</scope>
    <source>
        <strain evidence="14">HTHZ2018</strain>
        <tissue evidence="14">Muscle</tissue>
    </source>
</reference>
<dbReference type="PRINTS" id="PR00463">
    <property type="entry name" value="EP450I"/>
</dbReference>
<evidence type="ECO:0000256" key="7">
    <source>
        <dbReference type="ARBA" id="ARBA00022824"/>
    </source>
</evidence>
<dbReference type="PRINTS" id="PR00385">
    <property type="entry name" value="P450"/>
</dbReference>
<dbReference type="PANTHER" id="PTHR24300">
    <property type="entry name" value="CYTOCHROME P450 508A4-RELATED"/>
    <property type="match status" value="1"/>
</dbReference>
<dbReference type="InterPro" id="IPR002401">
    <property type="entry name" value="Cyt_P450_E_grp-I"/>
</dbReference>
<dbReference type="FunFam" id="1.10.630.10:FF:000001">
    <property type="entry name" value="Cytochrome P450, family 2"/>
    <property type="match status" value="1"/>
</dbReference>
<dbReference type="PROSITE" id="PS00086">
    <property type="entry name" value="CYTOCHROME_P450"/>
    <property type="match status" value="2"/>
</dbReference>
<evidence type="ECO:0000313" key="15">
    <source>
        <dbReference type="Proteomes" id="UP000324091"/>
    </source>
</evidence>
<dbReference type="InterPro" id="IPR036396">
    <property type="entry name" value="Cyt_P450_sf"/>
</dbReference>
<evidence type="ECO:0000256" key="10">
    <source>
        <dbReference type="ARBA" id="ARBA00023004"/>
    </source>
</evidence>
<comment type="cofactor">
    <cofactor evidence="1 13">
        <name>heme</name>
        <dbReference type="ChEBI" id="CHEBI:30413"/>
    </cofactor>
</comment>
<dbReference type="GO" id="GO:0005789">
    <property type="term" value="C:endoplasmic reticulum membrane"/>
    <property type="evidence" value="ECO:0007669"/>
    <property type="project" value="UniProtKB-SubCell"/>
</dbReference>
<dbReference type="GO" id="GO:0005506">
    <property type="term" value="F:iron ion binding"/>
    <property type="evidence" value="ECO:0007669"/>
    <property type="project" value="InterPro"/>
</dbReference>
<evidence type="ECO:0000256" key="8">
    <source>
        <dbReference type="ARBA" id="ARBA00022848"/>
    </source>
</evidence>
<dbReference type="GO" id="GO:0020037">
    <property type="term" value="F:heme binding"/>
    <property type="evidence" value="ECO:0007669"/>
    <property type="project" value="InterPro"/>
</dbReference>
<feature type="binding site" description="axial binding residue" evidence="13">
    <location>
        <position position="894"/>
    </location>
    <ligand>
        <name>heme</name>
        <dbReference type="ChEBI" id="CHEBI:30413"/>
    </ligand>
    <ligandPart>
        <name>Fe</name>
        <dbReference type="ChEBI" id="CHEBI:18248"/>
    </ligandPart>
</feature>
<keyword evidence="10 13" id="KW-0408">Iron</keyword>
<sequence length="951" mass="108936">MTLYLGWQRTVVLTGYEVVKEALVDQAEDFTGRGPLPFLLKATNGYGLGISNGERWRQLRRFTLSTLRDFGMGRKGMEEWIQEESKHLTARIKTLKVKPFDPTFLLGCTVSNVICCMVFGERFSYDDKQFLELLHVIAEVLRFNSSFLGQMYNVFPWILEHLPGPQHTMFSHINFLREFIKKKIQEHKESLDPSSPRDYIDTFLIRMEQEKNLPNTEFHYENLVSTVLNLFLAGTETTSSTLRYALGVLIKHPNVQEEMQREIDNVVRQDQCPKMEDRKSLPFTDAVIHEVQRFLDIVPFGLPHYALKDITFRGYSIPKGTVIIPLLHSVLKGDQWETPWAFNPKHFLDQNGSFKKNPAFLPFSAGKRSCVGESLARMELFIFLVTLLKDFTFSCIEGPDSISLNPQYSGFANLPRNYEIVATPRESIQVRGRVRAELQYKCSRCSVLQSCLSVRSHTMDLTVMLLTATLLLVVLWILNAHTRKHTRLPPGPRGIPVLGNLLQLDKKAPFKSLLKLSENYGPVLTVALGPQRTVVLVGYEAVKDALVDHADDFTGRGPVPFLKKVTRGYGLAISNGERWRQLRRFTLTTLRDFGMGRKGMEEWIQEESKHLVTRIKATEGVPFDPTFFLSCTVSNVICCLVFGQRFSYDDEHFLSLLHIISETIQFGSSASGLMYNLFPRLMEWLPGRHREMFGKIEKVRAFTMEKIEEHQDTLDPSSPRDYIDCFLMRLQQEKHQPNTEFNYDNLVSTVLNLYLAGTETTSSTIRYALNVLIRHPKIQEKMQEEIDSVIGQGRCPYVEDRKSLPFTDAVLHEIQRYLDMIPFSIPHYALQDISFRGYTIPKDTLIIPLLHSVLKDDKMWETPGSFNPQHFLDGNGSFKKNPAFLPFSAGKRACVGESLARMEIFLFVVSLVQHFTLSCPGGPDSVDLTPEYSSFANVPRKYKIIATPRWQ</sequence>
<evidence type="ECO:0000313" key="14">
    <source>
        <dbReference type="EMBL" id="TWW76849.1"/>
    </source>
</evidence>
<accession>A0A5C6PCW6</accession>
<keyword evidence="5 13" id="KW-0349">Heme</keyword>
<evidence type="ECO:0000256" key="6">
    <source>
        <dbReference type="ARBA" id="ARBA00022723"/>
    </source>
</evidence>
<dbReference type="AlphaFoldDB" id="A0A5C6PCW6"/>
<dbReference type="Pfam" id="PF00067">
    <property type="entry name" value="p450"/>
    <property type="match status" value="2"/>
</dbReference>
<evidence type="ECO:0000256" key="5">
    <source>
        <dbReference type="ARBA" id="ARBA00022617"/>
    </source>
</evidence>
<keyword evidence="11" id="KW-0503">Monooxygenase</keyword>
<evidence type="ECO:0000256" key="3">
    <source>
        <dbReference type="ARBA" id="ARBA00004586"/>
    </source>
</evidence>
<evidence type="ECO:0000256" key="4">
    <source>
        <dbReference type="ARBA" id="ARBA00010617"/>
    </source>
</evidence>
<dbReference type="SUPFAM" id="SSF48264">
    <property type="entry name" value="Cytochrome P450"/>
    <property type="match status" value="2"/>
</dbReference>
<comment type="subcellular location">
    <subcellularLocation>
        <location evidence="3">Endoplasmic reticulum membrane</location>
    </subcellularLocation>
    <subcellularLocation>
        <location evidence="2">Microsome membrane</location>
    </subcellularLocation>
</comment>
<keyword evidence="9" id="KW-0560">Oxidoreductase</keyword>
<dbReference type="Proteomes" id="UP000324091">
    <property type="component" value="Chromosome 12"/>
</dbReference>
<evidence type="ECO:0000256" key="12">
    <source>
        <dbReference type="ARBA" id="ARBA00023136"/>
    </source>
</evidence>
<keyword evidence="8" id="KW-0492">Microsome</keyword>
<comment type="similarity">
    <text evidence="4">Belongs to the cytochrome P450 family.</text>
</comment>
<name>A0A5C6PCW6_9TELE</name>
<keyword evidence="12" id="KW-0472">Membrane</keyword>
<dbReference type="InterPro" id="IPR050182">
    <property type="entry name" value="Cytochrome_P450_fam2"/>
</dbReference>
<dbReference type="Gene3D" id="1.10.630.10">
    <property type="entry name" value="Cytochrome P450"/>
    <property type="match status" value="2"/>
</dbReference>
<dbReference type="GO" id="GO:0046222">
    <property type="term" value="P:aflatoxin metabolic process"/>
    <property type="evidence" value="ECO:0007669"/>
    <property type="project" value="UniProtKB-ARBA"/>
</dbReference>
<gene>
    <name evidence="14" type="ORF">D4764_12G0002390</name>
</gene>
<evidence type="ECO:0000256" key="11">
    <source>
        <dbReference type="ARBA" id="ARBA00023033"/>
    </source>
</evidence>
<comment type="caution">
    <text evidence="14">The sequence shown here is derived from an EMBL/GenBank/DDBJ whole genome shotgun (WGS) entry which is preliminary data.</text>
</comment>
<evidence type="ECO:0000256" key="2">
    <source>
        <dbReference type="ARBA" id="ARBA00004524"/>
    </source>
</evidence>
<dbReference type="InterPro" id="IPR017972">
    <property type="entry name" value="Cyt_P450_CS"/>
</dbReference>